<dbReference type="Pfam" id="PF14343">
    <property type="entry name" value="PrcB_C"/>
    <property type="match status" value="1"/>
</dbReference>
<dbReference type="EMBL" id="JALLPB020000229">
    <property type="protein sequence ID" value="KAL3811883.1"/>
    <property type="molecule type" value="Genomic_DNA"/>
</dbReference>
<accession>A0ABD3RG86</accession>
<evidence type="ECO:0000313" key="2">
    <source>
        <dbReference type="EMBL" id="KAL3811883.1"/>
    </source>
</evidence>
<comment type="caution">
    <text evidence="2">The sequence shown here is derived from an EMBL/GenBank/DDBJ whole genome shotgun (WGS) entry which is preliminary data.</text>
</comment>
<reference evidence="2 3" key="1">
    <citation type="submission" date="2024-10" db="EMBL/GenBank/DDBJ databases">
        <title>Updated reference genomes for cyclostephanoid diatoms.</title>
        <authorList>
            <person name="Roberts W.R."/>
            <person name="Alverson A.J."/>
        </authorList>
    </citation>
    <scope>NUCLEOTIDE SEQUENCE [LARGE SCALE GENOMIC DNA]</scope>
    <source>
        <strain evidence="2 3">AJA228-03</strain>
    </source>
</reference>
<dbReference type="AlphaFoldDB" id="A0ABD3RG86"/>
<name>A0ABD3RG86_9STRA</name>
<dbReference type="Proteomes" id="UP001530377">
    <property type="component" value="Unassembled WGS sequence"/>
</dbReference>
<evidence type="ECO:0000313" key="3">
    <source>
        <dbReference type="Proteomes" id="UP001530377"/>
    </source>
</evidence>
<feature type="domain" description="PrcB C-terminal" evidence="1">
    <location>
        <begin position="84"/>
        <end position="143"/>
    </location>
</feature>
<organism evidence="2 3">
    <name type="scientific">Cyclostephanos tholiformis</name>
    <dbReference type="NCBI Taxonomy" id="382380"/>
    <lineage>
        <taxon>Eukaryota</taxon>
        <taxon>Sar</taxon>
        <taxon>Stramenopiles</taxon>
        <taxon>Ochrophyta</taxon>
        <taxon>Bacillariophyta</taxon>
        <taxon>Coscinodiscophyceae</taxon>
        <taxon>Thalassiosirophycidae</taxon>
        <taxon>Stephanodiscales</taxon>
        <taxon>Stephanodiscaceae</taxon>
        <taxon>Cyclostephanos</taxon>
    </lineage>
</organism>
<evidence type="ECO:0000259" key="1">
    <source>
        <dbReference type="Pfam" id="PF14343"/>
    </source>
</evidence>
<keyword evidence="3" id="KW-1185">Reference proteome</keyword>
<protein>
    <recommendedName>
        <fullName evidence="1">PrcB C-terminal domain-containing protein</fullName>
    </recommendedName>
</protein>
<sequence>MTMNWLSKTQRAAAVALLLISLIANISVTSIPFETIDKGVNSAIEDPLTEVYRTGGDFAAFWARHTQNAWEPPPVPIVDFASQIVIAVFRGTKFSGGYGVEVVSVDQGESGSADLVVNFLTSDPSPDDMVSQALTQAYHIVNVNHSGAGRVTFEGSGKPPPARPIKFILTVARDSSKVEVRSKIEAFPAVMSVQELSSLSIIFVDFDSEKVNVDQARKMLEGVNGVESVERDR</sequence>
<gene>
    <name evidence="2" type="ORF">ACHAXA_005549</name>
</gene>
<proteinExistence type="predicted"/>
<dbReference type="InterPro" id="IPR025748">
    <property type="entry name" value="PrcB_C_dom"/>
</dbReference>